<keyword evidence="8" id="KW-1185">Reference proteome</keyword>
<keyword evidence="3" id="KW-0378">Hydrolase</keyword>
<evidence type="ECO:0000313" key="8">
    <source>
        <dbReference type="Proteomes" id="UP000317977"/>
    </source>
</evidence>
<dbReference type="InterPro" id="IPR025657">
    <property type="entry name" value="RadC_JAB"/>
</dbReference>
<dbReference type="Proteomes" id="UP000317977">
    <property type="component" value="Unassembled WGS sequence"/>
</dbReference>
<dbReference type="InterPro" id="IPR020891">
    <property type="entry name" value="UPF0758_CS"/>
</dbReference>
<comment type="caution">
    <text evidence="7">The sequence shown here is derived from an EMBL/GenBank/DDBJ whole genome shotgun (WGS) entry which is preliminary data.</text>
</comment>
<evidence type="ECO:0000256" key="1">
    <source>
        <dbReference type="ARBA" id="ARBA00022670"/>
    </source>
</evidence>
<dbReference type="Gene3D" id="3.40.140.10">
    <property type="entry name" value="Cytidine Deaminase, domain 2"/>
    <property type="match status" value="1"/>
</dbReference>
<dbReference type="PANTHER" id="PTHR30471:SF3">
    <property type="entry name" value="UPF0758 PROTEIN YEES-RELATED"/>
    <property type="match status" value="1"/>
</dbReference>
<keyword evidence="2" id="KW-0479">Metal-binding</keyword>
<reference evidence="7 8" key="1">
    <citation type="submission" date="2019-02" db="EMBL/GenBank/DDBJ databases">
        <title>Deep-cultivation of Planctomycetes and their phenomic and genomic characterization uncovers novel biology.</title>
        <authorList>
            <person name="Wiegand S."/>
            <person name="Jogler M."/>
            <person name="Boedeker C."/>
            <person name="Pinto D."/>
            <person name="Vollmers J."/>
            <person name="Rivas-Marin E."/>
            <person name="Kohn T."/>
            <person name="Peeters S.H."/>
            <person name="Heuer A."/>
            <person name="Rast P."/>
            <person name="Oberbeckmann S."/>
            <person name="Bunk B."/>
            <person name="Jeske O."/>
            <person name="Meyerdierks A."/>
            <person name="Storesund J.E."/>
            <person name="Kallscheuer N."/>
            <person name="Luecker S."/>
            <person name="Lage O.M."/>
            <person name="Pohl T."/>
            <person name="Merkel B.J."/>
            <person name="Hornburger P."/>
            <person name="Mueller R.-W."/>
            <person name="Bruemmer F."/>
            <person name="Labrenz M."/>
            <person name="Spormann A.M."/>
            <person name="Op Den Camp H."/>
            <person name="Overmann J."/>
            <person name="Amann R."/>
            <person name="Jetten M.S.M."/>
            <person name="Mascher T."/>
            <person name="Medema M.H."/>
            <person name="Devos D.P."/>
            <person name="Kaster A.-K."/>
            <person name="Ovreas L."/>
            <person name="Rohde M."/>
            <person name="Galperin M.Y."/>
            <person name="Jogler C."/>
        </authorList>
    </citation>
    <scope>NUCLEOTIDE SEQUENCE [LARGE SCALE GENOMIC DNA]</scope>
    <source>
        <strain evidence="7 8">Poly59</strain>
    </source>
</reference>
<dbReference type="EMBL" id="SJPX01000004">
    <property type="protein sequence ID" value="TWU49434.1"/>
    <property type="molecule type" value="Genomic_DNA"/>
</dbReference>
<accession>A0A5C6EM62</accession>
<dbReference type="GO" id="GO:0008237">
    <property type="term" value="F:metallopeptidase activity"/>
    <property type="evidence" value="ECO:0007669"/>
    <property type="project" value="UniProtKB-KW"/>
</dbReference>
<sequence>MFFRFESISPCCQASLVEEWPHNFLPESFITMLGAKAMKLSRRKQMNQHNLTQEVAQSISKVIAYLSEEEMDFLENPTETHIQHSIRKIETWFSELTGYQAIPVEASSDHRFIREVNVQYRLQETKREVLRDAKQVAGLTRLLLPDNSREHFLAFYLDGSHQIASYSVISTGTANATLVYPREIFQRAVLTGAVSVILAHNHPSGSVQPSESDFAITKKLIECGEVLKIAVLDHVVVSDQGFTSLREESSLW</sequence>
<evidence type="ECO:0000256" key="2">
    <source>
        <dbReference type="ARBA" id="ARBA00022723"/>
    </source>
</evidence>
<keyword evidence="1" id="KW-0645">Protease</keyword>
<dbReference type="AlphaFoldDB" id="A0A5C6EM62"/>
<name>A0A5C6EM62_9BACT</name>
<dbReference type="GO" id="GO:0046872">
    <property type="term" value="F:metal ion binding"/>
    <property type="evidence" value="ECO:0007669"/>
    <property type="project" value="UniProtKB-KW"/>
</dbReference>
<dbReference type="InterPro" id="IPR037518">
    <property type="entry name" value="MPN"/>
</dbReference>
<feature type="domain" description="MPN" evidence="6">
    <location>
        <begin position="129"/>
        <end position="251"/>
    </location>
</feature>
<dbReference type="InterPro" id="IPR001405">
    <property type="entry name" value="UPF0758"/>
</dbReference>
<gene>
    <name evidence="7" type="ORF">Poly59_40490</name>
</gene>
<evidence type="ECO:0000259" key="6">
    <source>
        <dbReference type="PROSITE" id="PS50249"/>
    </source>
</evidence>
<protein>
    <recommendedName>
        <fullName evidence="6">MPN domain-containing protein</fullName>
    </recommendedName>
</protein>
<dbReference type="CDD" id="cd08071">
    <property type="entry name" value="MPN_DUF2466"/>
    <property type="match status" value="1"/>
</dbReference>
<keyword evidence="4" id="KW-0862">Zinc</keyword>
<evidence type="ECO:0000313" key="7">
    <source>
        <dbReference type="EMBL" id="TWU49434.1"/>
    </source>
</evidence>
<dbReference type="PANTHER" id="PTHR30471">
    <property type="entry name" value="DNA REPAIR PROTEIN RADC"/>
    <property type="match status" value="1"/>
</dbReference>
<dbReference type="PROSITE" id="PS01302">
    <property type="entry name" value="UPF0758"/>
    <property type="match status" value="1"/>
</dbReference>
<dbReference type="GO" id="GO:0006508">
    <property type="term" value="P:proteolysis"/>
    <property type="evidence" value="ECO:0007669"/>
    <property type="project" value="UniProtKB-KW"/>
</dbReference>
<proteinExistence type="predicted"/>
<evidence type="ECO:0000256" key="5">
    <source>
        <dbReference type="ARBA" id="ARBA00023049"/>
    </source>
</evidence>
<organism evidence="7 8">
    <name type="scientific">Rubripirellula reticaptiva</name>
    <dbReference type="NCBI Taxonomy" id="2528013"/>
    <lineage>
        <taxon>Bacteria</taxon>
        <taxon>Pseudomonadati</taxon>
        <taxon>Planctomycetota</taxon>
        <taxon>Planctomycetia</taxon>
        <taxon>Pirellulales</taxon>
        <taxon>Pirellulaceae</taxon>
        <taxon>Rubripirellula</taxon>
    </lineage>
</organism>
<dbReference type="Pfam" id="PF04002">
    <property type="entry name" value="RadC"/>
    <property type="match status" value="1"/>
</dbReference>
<keyword evidence="5" id="KW-0482">Metalloprotease</keyword>
<dbReference type="PROSITE" id="PS50249">
    <property type="entry name" value="MPN"/>
    <property type="match status" value="1"/>
</dbReference>
<evidence type="ECO:0000256" key="4">
    <source>
        <dbReference type="ARBA" id="ARBA00022833"/>
    </source>
</evidence>
<evidence type="ECO:0000256" key="3">
    <source>
        <dbReference type="ARBA" id="ARBA00022801"/>
    </source>
</evidence>